<comment type="caution">
    <text evidence="2">The sequence shown here is derived from an EMBL/GenBank/DDBJ whole genome shotgun (WGS) entry which is preliminary data.</text>
</comment>
<feature type="coiled-coil region" evidence="1">
    <location>
        <begin position="36"/>
        <end position="70"/>
    </location>
</feature>
<proteinExistence type="predicted"/>
<reference evidence="2 3" key="1">
    <citation type="submission" date="2018-06" db="EMBL/GenBank/DDBJ databases">
        <title>Noncontiguous genome sequence of Ruminococcaceae bacterium ASD2818.</title>
        <authorList>
            <person name="Chaplin A.V."/>
            <person name="Sokolova S.R."/>
            <person name="Kochetkova T.O."/>
            <person name="Goltsov A.Y."/>
            <person name="Trofimov D.Y."/>
            <person name="Efimov B.A."/>
        </authorList>
    </citation>
    <scope>NUCLEOTIDE SEQUENCE [LARGE SCALE GENOMIC DNA]</scope>
    <source>
        <strain evidence="2 3">ASD2818</strain>
    </source>
</reference>
<evidence type="ECO:0000313" key="2">
    <source>
        <dbReference type="EMBL" id="RAQ30262.1"/>
    </source>
</evidence>
<protein>
    <recommendedName>
        <fullName evidence="4">TFIIB-type domain-containing protein</fullName>
    </recommendedName>
</protein>
<keyword evidence="1" id="KW-0175">Coiled coil</keyword>
<keyword evidence="3" id="KW-1185">Reference proteome</keyword>
<gene>
    <name evidence="2" type="ORF">DPQ25_01780</name>
</gene>
<evidence type="ECO:0000256" key="1">
    <source>
        <dbReference type="SAM" id="Coils"/>
    </source>
</evidence>
<dbReference type="Proteomes" id="UP000249377">
    <property type="component" value="Unassembled WGS sequence"/>
</dbReference>
<name>A0A328UHK7_9FIRM</name>
<evidence type="ECO:0008006" key="4">
    <source>
        <dbReference type="Google" id="ProtNLM"/>
    </source>
</evidence>
<dbReference type="EMBL" id="QLYR01000001">
    <property type="protein sequence ID" value="RAQ30262.1"/>
    <property type="molecule type" value="Genomic_DNA"/>
</dbReference>
<organism evidence="2 3">
    <name type="scientific">Hydrogeniiclostridium mannosilyticum</name>
    <dbReference type="NCBI Taxonomy" id="2764322"/>
    <lineage>
        <taxon>Bacteria</taxon>
        <taxon>Bacillati</taxon>
        <taxon>Bacillota</taxon>
        <taxon>Clostridia</taxon>
        <taxon>Eubacteriales</taxon>
        <taxon>Acutalibacteraceae</taxon>
        <taxon>Hydrogeniiclostridium</taxon>
    </lineage>
</organism>
<sequence length="144" mass="16150">MSNLEKVSYIRGLAEGLELDGSKKEVKVLNAVIDLLDDMAKSMARTEEALNETRDQLDEVDEDLGLLEDDFYGDEALDDEDDDDEEECYYEVTCPNCNETICLSEDIICDGQIECPNCGKLLEFDLDDDECDCGCGCEDCQDKD</sequence>
<dbReference type="InterPro" id="IPR054688">
    <property type="entry name" value="CD1247_N"/>
</dbReference>
<accession>A0A328UHK7</accession>
<dbReference type="RefSeq" id="WP_112331459.1">
    <property type="nucleotide sequence ID" value="NZ_JADPHD010000001.1"/>
</dbReference>
<evidence type="ECO:0000313" key="3">
    <source>
        <dbReference type="Proteomes" id="UP000249377"/>
    </source>
</evidence>
<dbReference type="NCBIfam" id="NF045650">
    <property type="entry name" value="CD1247_Nterm"/>
    <property type="match status" value="1"/>
</dbReference>
<dbReference type="AlphaFoldDB" id="A0A328UHK7"/>